<gene>
    <name evidence="3" type="primary">LOC106013413</name>
</gene>
<evidence type="ECO:0000313" key="2">
    <source>
        <dbReference type="Proteomes" id="UP000694888"/>
    </source>
</evidence>
<dbReference type="Proteomes" id="UP000694888">
    <property type="component" value="Unplaced"/>
</dbReference>
<evidence type="ECO:0000313" key="3">
    <source>
        <dbReference type="RefSeq" id="XP_012944551.1"/>
    </source>
</evidence>
<dbReference type="RefSeq" id="XP_012944551.1">
    <property type="nucleotide sequence ID" value="XM_013089097.1"/>
</dbReference>
<feature type="domain" description="BLOC-2 complex member HPS3 N-terminal" evidence="1">
    <location>
        <begin position="3"/>
        <end position="221"/>
    </location>
</feature>
<proteinExistence type="predicted"/>
<protein>
    <submittedName>
        <fullName evidence="3">Uncharacterized protein LOC106013413</fullName>
    </submittedName>
</protein>
<dbReference type="GeneID" id="106013413"/>
<dbReference type="Pfam" id="PF14761">
    <property type="entry name" value="HPS3_N"/>
    <property type="match status" value="1"/>
</dbReference>
<dbReference type="PANTHER" id="PTHR28633">
    <property type="entry name" value="HERMANSKY-PUDLAK SYNDROME 3 PROTEIN"/>
    <property type="match status" value="1"/>
</dbReference>
<name>A0ABM1ABJ7_APLCA</name>
<dbReference type="PANTHER" id="PTHR28633:SF1">
    <property type="entry name" value="BLOC-2 COMPLEX MEMBER HPS3"/>
    <property type="match status" value="1"/>
</dbReference>
<evidence type="ECO:0000259" key="1">
    <source>
        <dbReference type="Pfam" id="PF14761"/>
    </source>
</evidence>
<keyword evidence="2" id="KW-1185">Reference proteome</keyword>
<dbReference type="SUPFAM" id="SSF50978">
    <property type="entry name" value="WD40 repeat-like"/>
    <property type="match status" value="1"/>
</dbReference>
<dbReference type="InterPro" id="IPR029437">
    <property type="entry name" value="HPS3_N"/>
</dbReference>
<sequence length="253" mass="27956">MVRVFKCHSFASQCVVPIEKEPLAIYAEGDKVFVATSDCEIIVFQVRDGSSTEIQRCVTISPVDHLIYNNFRNYIATVELKKSWKRVTRSVRVYLNWDNIVAGESKARTKVRIAGRSHVQHMSSAGASSLLEIVEVPVDGNATCVAVCRYTGNFAVACGSEVKLCSVVEKTVGTSDKTYLDVEVFLELCWSFPVLSISLCEEFVVCCSHKEVHGIRVRYTGNFAVACGSEVKLCSVVEKTVGTSDKTYLDVEV</sequence>
<dbReference type="InterPro" id="IPR017216">
    <property type="entry name" value="HPS3"/>
</dbReference>
<reference evidence="3" key="1">
    <citation type="submission" date="2025-08" db="UniProtKB">
        <authorList>
            <consortium name="RefSeq"/>
        </authorList>
    </citation>
    <scope>IDENTIFICATION</scope>
</reference>
<organism evidence="2 3">
    <name type="scientific">Aplysia californica</name>
    <name type="common">California sea hare</name>
    <dbReference type="NCBI Taxonomy" id="6500"/>
    <lineage>
        <taxon>Eukaryota</taxon>
        <taxon>Metazoa</taxon>
        <taxon>Spiralia</taxon>
        <taxon>Lophotrochozoa</taxon>
        <taxon>Mollusca</taxon>
        <taxon>Gastropoda</taxon>
        <taxon>Heterobranchia</taxon>
        <taxon>Euthyneura</taxon>
        <taxon>Tectipleura</taxon>
        <taxon>Aplysiida</taxon>
        <taxon>Aplysioidea</taxon>
        <taxon>Aplysiidae</taxon>
        <taxon>Aplysia</taxon>
    </lineage>
</organism>
<accession>A0ABM1ABJ7</accession>
<dbReference type="InterPro" id="IPR036322">
    <property type="entry name" value="WD40_repeat_dom_sf"/>
</dbReference>